<feature type="compositionally biased region" description="Polar residues" evidence="6">
    <location>
        <begin position="1"/>
        <end position="11"/>
    </location>
</feature>
<keyword evidence="7" id="KW-1133">Transmembrane helix</keyword>
<organism evidence="8">
    <name type="scientific">Panicum hallii</name>
    <dbReference type="NCBI Taxonomy" id="206008"/>
    <lineage>
        <taxon>Eukaryota</taxon>
        <taxon>Viridiplantae</taxon>
        <taxon>Streptophyta</taxon>
        <taxon>Embryophyta</taxon>
        <taxon>Tracheophyta</taxon>
        <taxon>Spermatophyta</taxon>
        <taxon>Magnoliopsida</taxon>
        <taxon>Liliopsida</taxon>
        <taxon>Poales</taxon>
        <taxon>Poaceae</taxon>
        <taxon>PACMAD clade</taxon>
        <taxon>Panicoideae</taxon>
        <taxon>Panicodae</taxon>
        <taxon>Paniceae</taxon>
        <taxon>Panicinae</taxon>
        <taxon>Panicum</taxon>
        <taxon>Panicum sect. Panicum</taxon>
    </lineage>
</organism>
<evidence type="ECO:0000256" key="3">
    <source>
        <dbReference type="ARBA" id="ARBA00022679"/>
    </source>
</evidence>
<keyword evidence="2" id="KW-0328">Glycosyltransferase</keyword>
<dbReference type="GO" id="GO:0016020">
    <property type="term" value="C:membrane"/>
    <property type="evidence" value="ECO:0007669"/>
    <property type="project" value="UniProtKB-SubCell"/>
</dbReference>
<evidence type="ECO:0000256" key="5">
    <source>
        <dbReference type="ARBA" id="ARBA00023180"/>
    </source>
</evidence>
<keyword evidence="7" id="KW-0812">Transmembrane</keyword>
<feature type="transmembrane region" description="Helical" evidence="7">
    <location>
        <begin position="47"/>
        <end position="73"/>
    </location>
</feature>
<reference evidence="8" key="1">
    <citation type="submission" date="2018-04" db="EMBL/GenBank/DDBJ databases">
        <title>WGS assembly of Panicum hallii.</title>
        <authorList>
            <person name="Lovell J."/>
            <person name="Jenkins J."/>
            <person name="Lowry D."/>
            <person name="Mamidi S."/>
            <person name="Sreedasyam A."/>
            <person name="Weng X."/>
            <person name="Barry K."/>
            <person name="Bonette J."/>
            <person name="Campitelli B."/>
            <person name="Daum C."/>
            <person name="Gordon S."/>
            <person name="Gould B."/>
            <person name="Lipzen A."/>
            <person name="Macqueen A."/>
            <person name="Palacio-Mejia J."/>
            <person name="Plott C."/>
            <person name="Shakirov E."/>
            <person name="Shu S."/>
            <person name="Yoshinaga Y."/>
            <person name="Zane M."/>
            <person name="Rokhsar D."/>
            <person name="Grimwood J."/>
            <person name="Schmutz J."/>
            <person name="Juenger T."/>
        </authorList>
    </citation>
    <scope>NUCLEOTIDE SEQUENCE [LARGE SCALE GENOMIC DNA]</scope>
    <source>
        <strain evidence="8">FIL2</strain>
    </source>
</reference>
<dbReference type="GO" id="GO:0016757">
    <property type="term" value="F:glycosyltransferase activity"/>
    <property type="evidence" value="ECO:0007669"/>
    <property type="project" value="UniProtKB-KW"/>
</dbReference>
<protein>
    <submittedName>
        <fullName evidence="8">Uncharacterized protein</fullName>
    </submittedName>
</protein>
<comment type="subcellular location">
    <subcellularLocation>
        <location evidence="1">Membrane</location>
        <topology evidence="1">Single-pass type II membrane protein</topology>
    </subcellularLocation>
</comment>
<evidence type="ECO:0000256" key="1">
    <source>
        <dbReference type="ARBA" id="ARBA00004606"/>
    </source>
</evidence>
<dbReference type="InterPro" id="IPR003406">
    <property type="entry name" value="Glyco_trans_14"/>
</dbReference>
<evidence type="ECO:0000256" key="4">
    <source>
        <dbReference type="ARBA" id="ARBA00023136"/>
    </source>
</evidence>
<evidence type="ECO:0000313" key="8">
    <source>
        <dbReference type="EMBL" id="PAN33286.1"/>
    </source>
</evidence>
<name>A0A2S3HZK7_9POAL</name>
<dbReference type="PANTHER" id="PTHR31042:SF3">
    <property type="entry name" value="OS08G0110400 PROTEIN"/>
    <property type="match status" value="1"/>
</dbReference>
<proteinExistence type="predicted"/>
<keyword evidence="5" id="KW-0325">Glycoprotein</keyword>
<dbReference type="Pfam" id="PF02485">
    <property type="entry name" value="Branch"/>
    <property type="match status" value="1"/>
</dbReference>
<keyword evidence="3" id="KW-0808">Transferase</keyword>
<evidence type="ECO:0000256" key="2">
    <source>
        <dbReference type="ARBA" id="ARBA00022676"/>
    </source>
</evidence>
<feature type="compositionally biased region" description="Gly residues" evidence="6">
    <location>
        <begin position="15"/>
        <end position="24"/>
    </location>
</feature>
<evidence type="ECO:0000256" key="6">
    <source>
        <dbReference type="SAM" id="MobiDB-lite"/>
    </source>
</evidence>
<dbReference type="AlphaFoldDB" id="A0A2S3HZK7"/>
<dbReference type="PANTHER" id="PTHR31042">
    <property type="entry name" value="CORE-2/I-BRANCHING BETA-1,6-N-ACETYLGLUCOSAMINYLTRANSFERASE FAMILY PROTEIN-RELATED"/>
    <property type="match status" value="1"/>
</dbReference>
<gene>
    <name evidence="8" type="ORF">PAHAL_6G009300</name>
</gene>
<sequence length="409" mass="46256">MWGGDSKQTLKSRGAGAGAAGAGMGDEESDYFPPTPRKDWSTGLLKLVTATVIFMGGVVLGLSVSGSVARYYYNSSHAELFFPATTFGCDPRDRDCGMGLAFKAFVHPPRLAHSMTDDELFWRASLVPKAEDFPFQRVPKVAFLFMTRGPIPFAPLWDKFFRGHQGLYSVYVHTVPDYKLNVSKNSAFYGRQIPSEEVSWGSITLVDAEKRLLANALLDFSNERFVLLSESCIPVFNFPTVYEYLINSAHSFVESYNIDTPQCAGRYNRRMAPHIMADQWRKGSEWFELNRELAVQIVADYKYYSIFRKHCRPSCYPDEHYIPTYLHLFHGPLNANRTITWVDWSRGGPHPASYGAADITEEFIQAIRNNGTQCFYNSKPTSVCYLFARKFAPNALGRLMNLTSTVLDF</sequence>
<dbReference type="InterPro" id="IPR044174">
    <property type="entry name" value="BC10-like"/>
</dbReference>
<feature type="region of interest" description="Disordered" evidence="6">
    <location>
        <begin position="1"/>
        <end position="33"/>
    </location>
</feature>
<dbReference type="Gramene" id="PAN33286">
    <property type="protein sequence ID" value="PAN33286"/>
    <property type="gene ID" value="PAHAL_6G009300"/>
</dbReference>
<evidence type="ECO:0000256" key="7">
    <source>
        <dbReference type="SAM" id="Phobius"/>
    </source>
</evidence>
<keyword evidence="4 7" id="KW-0472">Membrane</keyword>
<dbReference type="EMBL" id="CM008051">
    <property type="protein sequence ID" value="PAN33286.1"/>
    <property type="molecule type" value="Genomic_DNA"/>
</dbReference>
<dbReference type="Proteomes" id="UP000243499">
    <property type="component" value="Chromosome 6"/>
</dbReference>
<accession>A0A2S3HZK7</accession>